<keyword evidence="3 7" id="KW-0863">Zinc-finger</keyword>
<dbReference type="Gene3D" id="6.10.250.240">
    <property type="match status" value="1"/>
</dbReference>
<keyword evidence="6 7" id="KW-0234">DNA repair</keyword>
<dbReference type="AlphaFoldDB" id="A0A0F0CSG9"/>
<dbReference type="SMART" id="SM00493">
    <property type="entry name" value="TOPRIM"/>
    <property type="match status" value="1"/>
</dbReference>
<dbReference type="PROSITE" id="PS50880">
    <property type="entry name" value="TOPRIM"/>
    <property type="match status" value="1"/>
</dbReference>
<evidence type="ECO:0000256" key="5">
    <source>
        <dbReference type="ARBA" id="ARBA00023172"/>
    </source>
</evidence>
<dbReference type="GO" id="GO:0006281">
    <property type="term" value="P:DNA repair"/>
    <property type="evidence" value="ECO:0007669"/>
    <property type="project" value="UniProtKB-UniRule"/>
</dbReference>
<organism evidence="9 10">
    <name type="scientific">Candidatus Omnitrophus magneticus</name>
    <dbReference type="NCBI Taxonomy" id="1609969"/>
    <lineage>
        <taxon>Bacteria</taxon>
        <taxon>Pseudomonadati</taxon>
        <taxon>Candidatus Omnitrophota</taxon>
        <taxon>Candidatus Omnitrophus</taxon>
    </lineage>
</organism>
<dbReference type="GO" id="GO:0008270">
    <property type="term" value="F:zinc ion binding"/>
    <property type="evidence" value="ECO:0007669"/>
    <property type="project" value="UniProtKB-KW"/>
</dbReference>
<keyword evidence="4 7" id="KW-0862">Zinc</keyword>
<dbReference type="Pfam" id="PF21175">
    <property type="entry name" value="RecR_C"/>
    <property type="match status" value="1"/>
</dbReference>
<dbReference type="EMBL" id="JYNY01000232">
    <property type="protein sequence ID" value="KJJ84959.1"/>
    <property type="molecule type" value="Genomic_DNA"/>
</dbReference>
<dbReference type="Pfam" id="PF13662">
    <property type="entry name" value="Toprim_4"/>
    <property type="match status" value="1"/>
</dbReference>
<dbReference type="HAMAP" id="MF_00017">
    <property type="entry name" value="RecR"/>
    <property type="match status" value="1"/>
</dbReference>
<dbReference type="GO" id="GO:0003677">
    <property type="term" value="F:DNA binding"/>
    <property type="evidence" value="ECO:0007669"/>
    <property type="project" value="UniProtKB-UniRule"/>
</dbReference>
<reference evidence="9 10" key="1">
    <citation type="submission" date="2015-02" db="EMBL/GenBank/DDBJ databases">
        <title>Single-cell genomics of uncultivated deep-branching MTB reveals a conserved set of magnetosome genes.</title>
        <authorList>
            <person name="Kolinko S."/>
            <person name="Richter M."/>
            <person name="Glockner F.O."/>
            <person name="Brachmann A."/>
            <person name="Schuler D."/>
        </authorList>
    </citation>
    <scope>NUCLEOTIDE SEQUENCE [LARGE SCALE GENOMIC DNA]</scope>
    <source>
        <strain evidence="9">SKK-01</strain>
    </source>
</reference>
<dbReference type="InterPro" id="IPR023627">
    <property type="entry name" value="Rcmb_RecR"/>
</dbReference>
<dbReference type="Pfam" id="PF02132">
    <property type="entry name" value="RecR_ZnF"/>
    <property type="match status" value="1"/>
</dbReference>
<comment type="function">
    <text evidence="7">May play a role in DNA repair. It seems to be involved in an RecBC-independent recombinational process of DNA repair. It may act with RecF and RecO.</text>
</comment>
<dbReference type="Proteomes" id="UP000033428">
    <property type="component" value="Unassembled WGS sequence"/>
</dbReference>
<protein>
    <recommendedName>
        <fullName evidence="7">Recombination protein RecR</fullName>
    </recommendedName>
</protein>
<evidence type="ECO:0000256" key="7">
    <source>
        <dbReference type="HAMAP-Rule" id="MF_00017"/>
    </source>
</evidence>
<keyword evidence="10" id="KW-1185">Reference proteome</keyword>
<dbReference type="SUPFAM" id="SSF111304">
    <property type="entry name" value="Recombination protein RecR"/>
    <property type="match status" value="1"/>
</dbReference>
<evidence type="ECO:0000256" key="4">
    <source>
        <dbReference type="ARBA" id="ARBA00022833"/>
    </source>
</evidence>
<dbReference type="NCBIfam" id="TIGR00615">
    <property type="entry name" value="recR"/>
    <property type="match status" value="1"/>
</dbReference>
<dbReference type="CDD" id="cd01025">
    <property type="entry name" value="TOPRIM_recR"/>
    <property type="match status" value="1"/>
</dbReference>
<comment type="similarity">
    <text evidence="7">Belongs to the RecR family.</text>
</comment>
<dbReference type="PROSITE" id="PS01300">
    <property type="entry name" value="RECR"/>
    <property type="match status" value="1"/>
</dbReference>
<name>A0A0F0CSG9_9BACT</name>
<keyword evidence="5 7" id="KW-0233">DNA recombination</keyword>
<dbReference type="Gene3D" id="3.40.1360.10">
    <property type="match status" value="1"/>
</dbReference>
<feature type="zinc finger region" description="C4-type" evidence="7">
    <location>
        <begin position="59"/>
        <end position="74"/>
    </location>
</feature>
<gene>
    <name evidence="7" type="primary">recR</name>
    <name evidence="9" type="ORF">OMAG_001189</name>
</gene>
<evidence type="ECO:0000256" key="1">
    <source>
        <dbReference type="ARBA" id="ARBA00022723"/>
    </source>
</evidence>
<evidence type="ECO:0000259" key="8">
    <source>
        <dbReference type="PROSITE" id="PS50880"/>
    </source>
</evidence>
<dbReference type="Gene3D" id="1.10.8.420">
    <property type="entry name" value="RecR Domain 1"/>
    <property type="match status" value="1"/>
</dbReference>
<keyword evidence="2 7" id="KW-0227">DNA damage</keyword>
<dbReference type="InterPro" id="IPR015967">
    <property type="entry name" value="Rcmb_RecR_Znf"/>
</dbReference>
<dbReference type="InterPro" id="IPR034137">
    <property type="entry name" value="TOPRIM_RecR"/>
</dbReference>
<dbReference type="GO" id="GO:0006310">
    <property type="term" value="P:DNA recombination"/>
    <property type="evidence" value="ECO:0007669"/>
    <property type="project" value="UniProtKB-UniRule"/>
</dbReference>
<dbReference type="InterPro" id="IPR000093">
    <property type="entry name" value="DNA_Rcmb_RecR"/>
</dbReference>
<sequence length="200" mass="22214">MKKIFPPAMAALIEELTRMPGIGPRSAERITFHILQSSPHDVLRLIDAIQKVKEIVKFCKICNNLSENDFCSICMDTGRDRSKICVVRDPGAVSTIEKSGIFHGVYHVLLGELSPIDGLGPNDIKIKELVARVKKGTVSEIIIATDFTTEGETTALYLFELLKQFKIIISRLARGVPAGGMLEYVDIATLQRAFDDRRNV</sequence>
<dbReference type="PANTHER" id="PTHR30446">
    <property type="entry name" value="RECOMBINATION PROTEIN RECR"/>
    <property type="match status" value="1"/>
</dbReference>
<dbReference type="PANTHER" id="PTHR30446:SF0">
    <property type="entry name" value="RECOMBINATION PROTEIN RECR"/>
    <property type="match status" value="1"/>
</dbReference>
<evidence type="ECO:0000256" key="3">
    <source>
        <dbReference type="ARBA" id="ARBA00022771"/>
    </source>
</evidence>
<comment type="caution">
    <text evidence="9">The sequence shown here is derived from an EMBL/GenBank/DDBJ whole genome shotgun (WGS) entry which is preliminary data.</text>
</comment>
<feature type="domain" description="Toprim" evidence="8">
    <location>
        <begin position="82"/>
        <end position="177"/>
    </location>
</feature>
<proteinExistence type="inferred from homology"/>
<accession>A0A0F0CSG9</accession>
<evidence type="ECO:0000313" key="10">
    <source>
        <dbReference type="Proteomes" id="UP000033428"/>
    </source>
</evidence>
<evidence type="ECO:0000256" key="6">
    <source>
        <dbReference type="ARBA" id="ARBA00023204"/>
    </source>
</evidence>
<keyword evidence="1 7" id="KW-0479">Metal-binding</keyword>
<dbReference type="Pfam" id="PF21176">
    <property type="entry name" value="RecR_HhH"/>
    <property type="match status" value="1"/>
</dbReference>
<evidence type="ECO:0000313" key="9">
    <source>
        <dbReference type="EMBL" id="KJJ84959.1"/>
    </source>
</evidence>
<evidence type="ECO:0000256" key="2">
    <source>
        <dbReference type="ARBA" id="ARBA00022763"/>
    </source>
</evidence>
<dbReference type="InterPro" id="IPR006171">
    <property type="entry name" value="TOPRIM_dom"/>
</dbReference>